<dbReference type="AlphaFoldDB" id="A0A1I0P1S1"/>
<gene>
    <name evidence="2" type="ORF">SAMN05421659_10487</name>
</gene>
<dbReference type="RefSeq" id="WP_092452196.1">
    <property type="nucleotide sequence ID" value="NZ_FOJI01000004.1"/>
</dbReference>
<protein>
    <submittedName>
        <fullName evidence="2">Uncharacterized protein</fullName>
    </submittedName>
</protein>
<evidence type="ECO:0000256" key="1">
    <source>
        <dbReference type="SAM" id="MobiDB-lite"/>
    </source>
</evidence>
<feature type="compositionally biased region" description="Low complexity" evidence="1">
    <location>
        <begin position="27"/>
        <end position="39"/>
    </location>
</feature>
<feature type="region of interest" description="Disordered" evidence="1">
    <location>
        <begin position="1"/>
        <end position="50"/>
    </location>
</feature>
<evidence type="ECO:0000313" key="3">
    <source>
        <dbReference type="Proteomes" id="UP000199701"/>
    </source>
</evidence>
<dbReference type="Proteomes" id="UP000199701">
    <property type="component" value="Unassembled WGS sequence"/>
</dbReference>
<dbReference type="STRING" id="99656.SAMN05421659_10487"/>
<name>A0A1I0P1S1_9FIRM</name>
<proteinExistence type="predicted"/>
<evidence type="ECO:0000313" key="2">
    <source>
        <dbReference type="EMBL" id="SEW08076.1"/>
    </source>
</evidence>
<reference evidence="2 3" key="1">
    <citation type="submission" date="2016-10" db="EMBL/GenBank/DDBJ databases">
        <authorList>
            <person name="de Groot N.N."/>
        </authorList>
    </citation>
    <scope>NUCLEOTIDE SEQUENCE [LARGE SCALE GENOMIC DNA]</scope>
    <source>
        <strain evidence="2 3">DSM 9179</strain>
    </source>
</reference>
<keyword evidence="3" id="KW-1185">Reference proteome</keyword>
<dbReference type="OrthoDB" id="49105at2"/>
<accession>A0A1I0P1S1</accession>
<sequence length="206" mass="22141">MSVNGINTSTPAYQKYDTSNKTKENTASKAGSDSSASKDNTSAAVYEASSDSSTYNVKNSAFIEHLKADSENRIAQMQSLVQKMFEKQGIVIGSTDDMWKALASGNFTADADTIAQAKKDISEDGYWGVSQTSDRIFSFASALAGGDEAQMKKMKAAVEDGFKEATKAWGKDLPGISTDTYDATMKKFDDWFTSNAATANSTTTEV</sequence>
<dbReference type="EMBL" id="FOJI01000004">
    <property type="protein sequence ID" value="SEW08076.1"/>
    <property type="molecule type" value="Genomic_DNA"/>
</dbReference>
<feature type="compositionally biased region" description="Polar residues" evidence="1">
    <location>
        <begin position="1"/>
        <end position="17"/>
    </location>
</feature>
<organism evidence="2 3">
    <name type="scientific">[Clostridium] fimetarium</name>
    <dbReference type="NCBI Taxonomy" id="99656"/>
    <lineage>
        <taxon>Bacteria</taxon>
        <taxon>Bacillati</taxon>
        <taxon>Bacillota</taxon>
        <taxon>Clostridia</taxon>
        <taxon>Lachnospirales</taxon>
        <taxon>Lachnospiraceae</taxon>
    </lineage>
</organism>